<evidence type="ECO:0000259" key="3">
    <source>
        <dbReference type="PROSITE" id="PS50801"/>
    </source>
</evidence>
<organism evidence="4 5">
    <name type="scientific">Streptomyces fragilis</name>
    <dbReference type="NCBI Taxonomy" id="67301"/>
    <lineage>
        <taxon>Bacteria</taxon>
        <taxon>Bacillati</taxon>
        <taxon>Actinomycetota</taxon>
        <taxon>Actinomycetes</taxon>
        <taxon>Kitasatosporales</taxon>
        <taxon>Streptomycetaceae</taxon>
        <taxon>Streptomyces</taxon>
    </lineage>
</organism>
<evidence type="ECO:0000313" key="4">
    <source>
        <dbReference type="EMBL" id="MEU3557799.1"/>
    </source>
</evidence>
<evidence type="ECO:0000313" key="5">
    <source>
        <dbReference type="Proteomes" id="UP001550850"/>
    </source>
</evidence>
<comment type="caution">
    <text evidence="4">The sequence shown here is derived from an EMBL/GenBank/DDBJ whole genome shotgun (WGS) entry which is preliminary data.</text>
</comment>
<dbReference type="Pfam" id="PF01740">
    <property type="entry name" value="STAS"/>
    <property type="match status" value="1"/>
</dbReference>
<gene>
    <name evidence="4" type="ORF">AB0E65_26850</name>
</gene>
<dbReference type="PANTHER" id="PTHR33495:SF2">
    <property type="entry name" value="ANTI-SIGMA FACTOR ANTAGONIST TM_1081-RELATED"/>
    <property type="match status" value="1"/>
</dbReference>
<dbReference type="PANTHER" id="PTHR33495">
    <property type="entry name" value="ANTI-SIGMA FACTOR ANTAGONIST TM_1081-RELATED-RELATED"/>
    <property type="match status" value="1"/>
</dbReference>
<dbReference type="CDD" id="cd07043">
    <property type="entry name" value="STAS_anti-anti-sigma_factors"/>
    <property type="match status" value="1"/>
</dbReference>
<evidence type="ECO:0000256" key="1">
    <source>
        <dbReference type="ARBA" id="ARBA00009013"/>
    </source>
</evidence>
<dbReference type="Proteomes" id="UP001550850">
    <property type="component" value="Unassembled WGS sequence"/>
</dbReference>
<name>A0ABV2YQI6_9ACTN</name>
<proteinExistence type="inferred from homology"/>
<sequence>MSDLIVLAQQYPDRSVITVRGEMDMHTCPQLARAAAIVPLCGNALQVDLSGVSFMDSSGLNLLVLLRRRLQSKGGRLAVTGLQPQPAYLLQITETTALLTDTAAGDGSHGALTA</sequence>
<reference evidence="4 5" key="1">
    <citation type="submission" date="2024-06" db="EMBL/GenBank/DDBJ databases">
        <title>The Natural Products Discovery Center: Release of the First 8490 Sequenced Strains for Exploring Actinobacteria Biosynthetic Diversity.</title>
        <authorList>
            <person name="Kalkreuter E."/>
            <person name="Kautsar S.A."/>
            <person name="Yang D."/>
            <person name="Bader C.D."/>
            <person name="Teijaro C.N."/>
            <person name="Fluegel L."/>
            <person name="Davis C.M."/>
            <person name="Simpson J.R."/>
            <person name="Lauterbach L."/>
            <person name="Steele A.D."/>
            <person name="Gui C."/>
            <person name="Meng S."/>
            <person name="Li G."/>
            <person name="Viehrig K."/>
            <person name="Ye F."/>
            <person name="Su P."/>
            <person name="Kiefer A.F."/>
            <person name="Nichols A."/>
            <person name="Cepeda A.J."/>
            <person name="Yan W."/>
            <person name="Fan B."/>
            <person name="Jiang Y."/>
            <person name="Adhikari A."/>
            <person name="Zheng C.-J."/>
            <person name="Schuster L."/>
            <person name="Cowan T.M."/>
            <person name="Smanski M.J."/>
            <person name="Chevrette M.G."/>
            <person name="De Carvalho L.P.S."/>
            <person name="Shen B."/>
        </authorList>
    </citation>
    <scope>NUCLEOTIDE SEQUENCE [LARGE SCALE GENOMIC DNA]</scope>
    <source>
        <strain evidence="4 5">NPDC038104</strain>
    </source>
</reference>
<dbReference type="InterPro" id="IPR036513">
    <property type="entry name" value="STAS_dom_sf"/>
</dbReference>
<accession>A0ABV2YQI6</accession>
<dbReference type="EMBL" id="JBEZUR010000070">
    <property type="protein sequence ID" value="MEU3557799.1"/>
    <property type="molecule type" value="Genomic_DNA"/>
</dbReference>
<dbReference type="Gene3D" id="3.30.750.24">
    <property type="entry name" value="STAS domain"/>
    <property type="match status" value="1"/>
</dbReference>
<comment type="similarity">
    <text evidence="1 2">Belongs to the anti-sigma-factor antagonist family.</text>
</comment>
<dbReference type="NCBIfam" id="TIGR00377">
    <property type="entry name" value="ant_ant_sig"/>
    <property type="match status" value="1"/>
</dbReference>
<dbReference type="InterPro" id="IPR003658">
    <property type="entry name" value="Anti-sigma_ant"/>
</dbReference>
<dbReference type="PROSITE" id="PS50801">
    <property type="entry name" value="STAS"/>
    <property type="match status" value="1"/>
</dbReference>
<protein>
    <recommendedName>
        <fullName evidence="2">Anti-sigma factor antagonist</fullName>
    </recommendedName>
</protein>
<dbReference type="InterPro" id="IPR002645">
    <property type="entry name" value="STAS_dom"/>
</dbReference>
<dbReference type="SUPFAM" id="SSF52091">
    <property type="entry name" value="SpoIIaa-like"/>
    <property type="match status" value="1"/>
</dbReference>
<evidence type="ECO:0000256" key="2">
    <source>
        <dbReference type="RuleBase" id="RU003749"/>
    </source>
</evidence>
<keyword evidence="5" id="KW-1185">Reference proteome</keyword>
<dbReference type="RefSeq" id="WP_159105767.1">
    <property type="nucleotide sequence ID" value="NZ_BEVZ01000015.1"/>
</dbReference>
<feature type="domain" description="STAS" evidence="3">
    <location>
        <begin position="4"/>
        <end position="114"/>
    </location>
</feature>